<dbReference type="SUPFAM" id="SSF53850">
    <property type="entry name" value="Periplasmic binding protein-like II"/>
    <property type="match status" value="1"/>
</dbReference>
<feature type="signal peptide" evidence="1">
    <location>
        <begin position="1"/>
        <end position="21"/>
    </location>
</feature>
<dbReference type="RefSeq" id="WP_106762409.1">
    <property type="nucleotide sequence ID" value="NZ_PXNP01000076.1"/>
</dbReference>
<sequence>MKFRALIIGILLIAASGTARAHHEIISLYTFSAPPYQHSEANIPVVIGETTTTVRCAMERAGFQSKISLMPQSRARYSLERNLVDGYFAVESSPVMDAMAEPTHPVALEEWYWFYTASSLPAPEQVRIGVVRGSNEALWMEGHGLKPFISVASAEQLPALLERRRIDLALMDQRAMADLQEPGEKESVRLNSSFVRYAPLHLYVNRPFTDLHPEFLTRFNDELAHCSAPNVALSEQETARIQSVAKALAKDLSATLNLENAIAQGPESGNLTSILNKDMLWQVLAPHHPTPLADEILQLPASRTLARWQSEQASLVTEVLLTNESGAMVAMSQLSSDYWQGDENKFKNLVMETEHGPKSRTSMLISPVDYDPSTGRYQLTVSFPVPLAEPNNGLLGVLIFGLDIEQALKDETIPMPPERRIEP</sequence>
<protein>
    <recommendedName>
        <fullName evidence="4">Solute-binding protein family 3/N-terminal domain-containing protein</fullName>
    </recommendedName>
</protein>
<proteinExistence type="predicted"/>
<evidence type="ECO:0000313" key="3">
    <source>
        <dbReference type="Proteomes" id="UP000239866"/>
    </source>
</evidence>
<evidence type="ECO:0008006" key="4">
    <source>
        <dbReference type="Google" id="ProtNLM"/>
    </source>
</evidence>
<comment type="caution">
    <text evidence="2">The sequence shown here is derived from an EMBL/GenBank/DDBJ whole genome shotgun (WGS) entry which is preliminary data.</text>
</comment>
<dbReference type="Gene3D" id="3.40.190.10">
    <property type="entry name" value="Periplasmic binding protein-like II"/>
    <property type="match status" value="1"/>
</dbReference>
<evidence type="ECO:0000256" key="1">
    <source>
        <dbReference type="SAM" id="SignalP"/>
    </source>
</evidence>
<gene>
    <name evidence="2" type="ORF">C7H09_10200</name>
</gene>
<reference evidence="2 3" key="1">
    <citation type="submission" date="2018-03" db="EMBL/GenBank/DDBJ databases">
        <title>Marinobacter brunus sp. nov., a marine bacterium of Gamma-proteobacteria isolated from the surface seawater of the South China Sea.</title>
        <authorList>
            <person name="Cheng H."/>
            <person name="Wu Y.-H."/>
            <person name="Xamxidin M."/>
            <person name="Xu X.-W."/>
        </authorList>
    </citation>
    <scope>NUCLEOTIDE SEQUENCE [LARGE SCALE GENOMIC DNA]</scope>
    <source>
        <strain evidence="2 3">NH169-3</strain>
    </source>
</reference>
<name>A0A2T1KAU4_9GAMM</name>
<evidence type="ECO:0000313" key="2">
    <source>
        <dbReference type="EMBL" id="PSF07160.1"/>
    </source>
</evidence>
<dbReference type="EMBL" id="PXNP01000076">
    <property type="protein sequence ID" value="PSF07160.1"/>
    <property type="molecule type" value="Genomic_DNA"/>
</dbReference>
<dbReference type="CDD" id="cd18773">
    <property type="entry name" value="PDC1_HK_sensor"/>
    <property type="match status" value="1"/>
</dbReference>
<dbReference type="Proteomes" id="UP000239866">
    <property type="component" value="Unassembled WGS sequence"/>
</dbReference>
<keyword evidence="3" id="KW-1185">Reference proteome</keyword>
<organism evidence="2 3">
    <name type="scientific">Marinobacter fuscus</name>
    <dbReference type="NCBI Taxonomy" id="2109942"/>
    <lineage>
        <taxon>Bacteria</taxon>
        <taxon>Pseudomonadati</taxon>
        <taxon>Pseudomonadota</taxon>
        <taxon>Gammaproteobacteria</taxon>
        <taxon>Pseudomonadales</taxon>
        <taxon>Marinobacteraceae</taxon>
        <taxon>Marinobacter</taxon>
    </lineage>
</organism>
<dbReference type="AlphaFoldDB" id="A0A2T1KAU4"/>
<keyword evidence="1" id="KW-0732">Signal</keyword>
<feature type="chain" id="PRO_5015567612" description="Solute-binding protein family 3/N-terminal domain-containing protein" evidence="1">
    <location>
        <begin position="22"/>
        <end position="423"/>
    </location>
</feature>
<accession>A0A2T1KAU4</accession>